<name>A0A6J8C4K0_MYTCO</name>
<evidence type="ECO:0000256" key="3">
    <source>
        <dbReference type="SAM" id="MobiDB-lite"/>
    </source>
</evidence>
<keyword evidence="6" id="KW-0808">Transferase</keyword>
<gene>
    <name evidence="6" type="ORF">MCOR_26217</name>
</gene>
<evidence type="ECO:0000313" key="6">
    <source>
        <dbReference type="EMBL" id="CAC5391193.1"/>
    </source>
</evidence>
<feature type="domain" description="Ig-like" evidence="5">
    <location>
        <begin position="322"/>
        <end position="420"/>
    </location>
</feature>
<feature type="compositionally biased region" description="Polar residues" evidence="3">
    <location>
        <begin position="531"/>
        <end position="540"/>
    </location>
</feature>
<evidence type="ECO:0000313" key="7">
    <source>
        <dbReference type="Proteomes" id="UP000507470"/>
    </source>
</evidence>
<dbReference type="InterPro" id="IPR050958">
    <property type="entry name" value="Cell_Adh-Cytoskel_Orgn"/>
</dbReference>
<dbReference type="EC" id="2.7.11.1" evidence="6"/>
<dbReference type="GO" id="GO:0050808">
    <property type="term" value="P:synapse organization"/>
    <property type="evidence" value="ECO:0007669"/>
    <property type="project" value="TreeGrafter"/>
</dbReference>
<dbReference type="SUPFAM" id="SSF48726">
    <property type="entry name" value="Immunoglobulin"/>
    <property type="match status" value="3"/>
</dbReference>
<protein>
    <submittedName>
        <fullName evidence="6">TTN</fullName>
        <ecNumber evidence="6">2.7.11.1</ecNumber>
    </submittedName>
</protein>
<feature type="region of interest" description="Disordered" evidence="3">
    <location>
        <begin position="498"/>
        <end position="517"/>
    </location>
</feature>
<keyword evidence="2" id="KW-1015">Disulfide bond</keyword>
<reference evidence="6 7" key="1">
    <citation type="submission" date="2020-06" db="EMBL/GenBank/DDBJ databases">
        <authorList>
            <person name="Li R."/>
            <person name="Bekaert M."/>
        </authorList>
    </citation>
    <scope>NUCLEOTIDE SEQUENCE [LARGE SCALE GENOMIC DNA]</scope>
    <source>
        <strain evidence="7">wild</strain>
    </source>
</reference>
<proteinExistence type="predicted"/>
<dbReference type="InterPro" id="IPR003599">
    <property type="entry name" value="Ig_sub"/>
</dbReference>
<accession>A0A6J8C4K0</accession>
<feature type="region of interest" description="Disordered" evidence="3">
    <location>
        <begin position="526"/>
        <end position="581"/>
    </location>
</feature>
<dbReference type="InterPro" id="IPR007110">
    <property type="entry name" value="Ig-like_dom"/>
</dbReference>
<sequence>MYLKGYSEEARRLNASYKLECLYNASAAYSSSHLFVKQNSSIVITCPFQVKSKAVIWLGPGKEKLTTYSVGMIISRSISAYSRIRLVGNHSNGEYNLKILNVSADDVGTYQCQSVENGTAVQSTFILNILEKPKTLSNIRFFKFQTKIGKPAKVDVRVESLQEPTISWTQNVGGRLGVWTATANGSNTFLLRSTVSPTLMEHFGQYGIKVRNDAGSIDLTLKLLSIEYPVTVQPSTAYCNASTRVTLVCQFAVEDTKSWQTYWTHNRNGNFIKTLPGIINGNKSTLQITFCDYREEGDYTCKWKTQFNEYSASSFVRANGPPRITDTWHWREDQNIWMTVDFYSVQESIKIHWFKNDNALAVSRRIRISLSSSIVRLNYTDKMIKEDGFKSKLCISNVNRNDITSYSCQVVNIYGSVEYTFVDNLLNNTFYQYAYERQSTEMYTTQQDIVDMKDAITNVGIPLKFVLIGICLLIILIAVAIAFFWYYNQRNILKEYEGQENPGSNEQDHNEHPGPVHEYEDIESIPMNAVDDSNNEYNTTAERDIEQEQDIENQSGTTSEAHSYQDMDESKLEMHTYTEYK</sequence>
<dbReference type="EMBL" id="CACVKT020004668">
    <property type="protein sequence ID" value="CAC5391193.1"/>
    <property type="molecule type" value="Genomic_DNA"/>
</dbReference>
<dbReference type="PROSITE" id="PS50835">
    <property type="entry name" value="IG_LIKE"/>
    <property type="match status" value="3"/>
</dbReference>
<dbReference type="GO" id="GO:0007156">
    <property type="term" value="P:homophilic cell adhesion via plasma membrane adhesion molecules"/>
    <property type="evidence" value="ECO:0007669"/>
    <property type="project" value="TreeGrafter"/>
</dbReference>
<dbReference type="GO" id="GO:0008046">
    <property type="term" value="F:axon guidance receptor activity"/>
    <property type="evidence" value="ECO:0007669"/>
    <property type="project" value="TreeGrafter"/>
</dbReference>
<feature type="transmembrane region" description="Helical" evidence="4">
    <location>
        <begin position="465"/>
        <end position="487"/>
    </location>
</feature>
<dbReference type="OrthoDB" id="10010359at2759"/>
<dbReference type="InterPro" id="IPR013783">
    <property type="entry name" value="Ig-like_fold"/>
</dbReference>
<feature type="compositionally biased region" description="Basic and acidic residues" evidence="3">
    <location>
        <begin position="563"/>
        <end position="581"/>
    </location>
</feature>
<dbReference type="InterPro" id="IPR036179">
    <property type="entry name" value="Ig-like_dom_sf"/>
</dbReference>
<keyword evidence="4" id="KW-0812">Transmembrane</keyword>
<evidence type="ECO:0000256" key="1">
    <source>
        <dbReference type="ARBA" id="ARBA00022729"/>
    </source>
</evidence>
<dbReference type="AlphaFoldDB" id="A0A6J8C4K0"/>
<keyword evidence="7" id="KW-1185">Reference proteome</keyword>
<evidence type="ECO:0000256" key="2">
    <source>
        <dbReference type="ARBA" id="ARBA00023157"/>
    </source>
</evidence>
<organism evidence="6 7">
    <name type="scientific">Mytilus coruscus</name>
    <name type="common">Sea mussel</name>
    <dbReference type="NCBI Taxonomy" id="42192"/>
    <lineage>
        <taxon>Eukaryota</taxon>
        <taxon>Metazoa</taxon>
        <taxon>Spiralia</taxon>
        <taxon>Lophotrochozoa</taxon>
        <taxon>Mollusca</taxon>
        <taxon>Bivalvia</taxon>
        <taxon>Autobranchia</taxon>
        <taxon>Pteriomorphia</taxon>
        <taxon>Mytilida</taxon>
        <taxon>Mytiloidea</taxon>
        <taxon>Mytilidae</taxon>
        <taxon>Mytilinae</taxon>
        <taxon>Mytilus</taxon>
    </lineage>
</organism>
<dbReference type="PANTHER" id="PTHR45080">
    <property type="entry name" value="CONTACTIN 5"/>
    <property type="match status" value="1"/>
</dbReference>
<dbReference type="Proteomes" id="UP000507470">
    <property type="component" value="Unassembled WGS sequence"/>
</dbReference>
<evidence type="ECO:0000259" key="5">
    <source>
        <dbReference type="PROSITE" id="PS50835"/>
    </source>
</evidence>
<dbReference type="Gene3D" id="2.60.40.10">
    <property type="entry name" value="Immunoglobulins"/>
    <property type="match status" value="3"/>
</dbReference>
<feature type="domain" description="Ig-like" evidence="5">
    <location>
        <begin position="229"/>
        <end position="301"/>
    </location>
</feature>
<feature type="compositionally biased region" description="Polar residues" evidence="3">
    <location>
        <begin position="552"/>
        <end position="562"/>
    </location>
</feature>
<dbReference type="SMART" id="SM00409">
    <property type="entry name" value="IG"/>
    <property type="match status" value="3"/>
</dbReference>
<feature type="domain" description="Ig-like" evidence="5">
    <location>
        <begin position="25"/>
        <end position="128"/>
    </location>
</feature>
<feature type="compositionally biased region" description="Basic and acidic residues" evidence="3">
    <location>
        <begin position="506"/>
        <end position="517"/>
    </location>
</feature>
<dbReference type="GO" id="GO:0005886">
    <property type="term" value="C:plasma membrane"/>
    <property type="evidence" value="ECO:0007669"/>
    <property type="project" value="TreeGrafter"/>
</dbReference>
<dbReference type="GO" id="GO:0030424">
    <property type="term" value="C:axon"/>
    <property type="evidence" value="ECO:0007669"/>
    <property type="project" value="TreeGrafter"/>
</dbReference>
<dbReference type="PANTHER" id="PTHR45080:SF8">
    <property type="entry name" value="IG-LIKE DOMAIN-CONTAINING PROTEIN"/>
    <property type="match status" value="1"/>
</dbReference>
<dbReference type="GO" id="GO:0043025">
    <property type="term" value="C:neuronal cell body"/>
    <property type="evidence" value="ECO:0007669"/>
    <property type="project" value="TreeGrafter"/>
</dbReference>
<keyword evidence="1" id="KW-0732">Signal</keyword>
<keyword evidence="4" id="KW-1133">Transmembrane helix</keyword>
<keyword evidence="4" id="KW-0472">Membrane</keyword>
<evidence type="ECO:0000256" key="4">
    <source>
        <dbReference type="SAM" id="Phobius"/>
    </source>
</evidence>
<dbReference type="GO" id="GO:0004674">
    <property type="term" value="F:protein serine/threonine kinase activity"/>
    <property type="evidence" value="ECO:0007669"/>
    <property type="project" value="UniProtKB-EC"/>
</dbReference>